<feature type="binding site" evidence="1">
    <location>
        <position position="148"/>
    </location>
    <ligand>
        <name>substrate</name>
    </ligand>
</feature>
<dbReference type="Gene3D" id="2.30.130.10">
    <property type="entry name" value="PUA domain"/>
    <property type="match status" value="1"/>
</dbReference>
<dbReference type="GO" id="GO:0055129">
    <property type="term" value="P:L-proline biosynthetic process"/>
    <property type="evidence" value="ECO:0007669"/>
    <property type="project" value="UniProtKB-UniRule"/>
</dbReference>
<dbReference type="SMART" id="SM00359">
    <property type="entry name" value="PUA"/>
    <property type="match status" value="1"/>
</dbReference>
<dbReference type="OrthoDB" id="9804434at2"/>
<keyword evidence="1" id="KW-0028">Amino-acid biosynthesis</keyword>
<keyword evidence="1" id="KW-0067">ATP-binding</keyword>
<dbReference type="EC" id="2.7.2.11" evidence="1"/>
<dbReference type="CDD" id="cd21157">
    <property type="entry name" value="PUA_G5K"/>
    <property type="match status" value="1"/>
</dbReference>
<dbReference type="GO" id="GO:0005829">
    <property type="term" value="C:cytosol"/>
    <property type="evidence" value="ECO:0007669"/>
    <property type="project" value="TreeGrafter"/>
</dbReference>
<dbReference type="SUPFAM" id="SSF53633">
    <property type="entry name" value="Carbamate kinase-like"/>
    <property type="match status" value="1"/>
</dbReference>
<keyword evidence="1" id="KW-0547">Nucleotide-binding</keyword>
<evidence type="ECO:0000313" key="2">
    <source>
        <dbReference type="EMBL" id="SGY83426.1"/>
    </source>
</evidence>
<sequence length="367" mass="39034">MAKKTIVVKLGTSVLTSGTAKIDRAHMVELVRQCAQLYKQGHDIIVVTSGAIAAGREHLGAPELPPTMANKQMLAAVGQSQLIFIWQSLFNIYGLNVGQMLLTRADLDDRERFLNARDTMRALLDNRIVPIINENDAVAIAEIKVGDNDNLSALAAILANADTLMLLTDQEGLFTADPRNNPDAKLIEVVDVIDDELRQLAGGTVGGLGTGGMATKLQAAEIACRSGIDVVIAAGVAEDVVLRVAEGKRVGTLFPSHISPLESRKQWILAGPPPSGVIIIDDGAVNAVTQKGSSLLPKGISEVSAIFKRGDIVQLQTLQGKLLGRGICRYTSDELTAIAGCHSCDIESKLGYGYGAVAIHRDDLVLF</sequence>
<dbReference type="STRING" id="80854.MVIS_0573"/>
<dbReference type="InterPro" id="IPR001048">
    <property type="entry name" value="Asp/Glu/Uridylate_kinase"/>
</dbReference>
<dbReference type="InterPro" id="IPR019797">
    <property type="entry name" value="Glutamate_5-kinase_CS"/>
</dbReference>
<dbReference type="Gene3D" id="3.40.1160.10">
    <property type="entry name" value="Acetylglutamate kinase-like"/>
    <property type="match status" value="2"/>
</dbReference>
<comment type="pathway">
    <text evidence="1">Amino-acid biosynthesis; L-proline biosynthesis; L-glutamate 5-semialdehyde from L-glutamate: step 1/2.</text>
</comment>
<name>A0A090K4B4_9GAMM</name>
<dbReference type="PROSITE" id="PS50890">
    <property type="entry name" value="PUA"/>
    <property type="match status" value="1"/>
</dbReference>
<dbReference type="HOGENOM" id="CLU_025400_2_0_6"/>
<protein>
    <recommendedName>
        <fullName evidence="1">Glutamate 5-kinase</fullName>
        <ecNumber evidence="1">2.7.2.11</ecNumber>
    </recommendedName>
    <alternativeName>
        <fullName evidence="1">Gamma-glutamyl kinase</fullName>
        <shortName evidence="1">GK</shortName>
    </alternativeName>
</protein>
<gene>
    <name evidence="1" type="primary">proB</name>
    <name evidence="2" type="ORF">NVI5450_0276</name>
</gene>
<keyword evidence="1" id="KW-0808">Transferase</keyword>
<dbReference type="InterPro" id="IPR002478">
    <property type="entry name" value="PUA"/>
</dbReference>
<feature type="binding site" evidence="1">
    <location>
        <begin position="168"/>
        <end position="169"/>
    </location>
    <ligand>
        <name>ATP</name>
        <dbReference type="ChEBI" id="CHEBI:30616"/>
    </ligand>
</feature>
<organism evidence="2 3">
    <name type="scientific">Moritella viscosa</name>
    <dbReference type="NCBI Taxonomy" id="80854"/>
    <lineage>
        <taxon>Bacteria</taxon>
        <taxon>Pseudomonadati</taxon>
        <taxon>Pseudomonadota</taxon>
        <taxon>Gammaproteobacteria</taxon>
        <taxon>Alteromonadales</taxon>
        <taxon>Moritellaceae</taxon>
        <taxon>Moritella</taxon>
    </lineage>
</organism>
<dbReference type="PATRIC" id="fig|80854.5.peg.603"/>
<dbReference type="SUPFAM" id="SSF88697">
    <property type="entry name" value="PUA domain-like"/>
    <property type="match status" value="1"/>
</dbReference>
<dbReference type="FunFam" id="3.40.1160.10:FF:000006">
    <property type="entry name" value="Glutamate 5-kinase"/>
    <property type="match status" value="1"/>
</dbReference>
<dbReference type="InterPro" id="IPR036974">
    <property type="entry name" value="PUA_sf"/>
</dbReference>
<comment type="function">
    <text evidence="1">Catalyzes the transfer of a phosphate group to glutamate to form L-glutamate 5-phosphate.</text>
</comment>
<dbReference type="HAMAP" id="MF_00456">
    <property type="entry name" value="ProB"/>
    <property type="match status" value="1"/>
</dbReference>
<dbReference type="AlphaFoldDB" id="A0A090K4B4"/>
<feature type="binding site" evidence="1">
    <location>
        <position position="49"/>
    </location>
    <ligand>
        <name>substrate</name>
    </ligand>
</feature>
<proteinExistence type="inferred from homology"/>
<dbReference type="PANTHER" id="PTHR43654">
    <property type="entry name" value="GLUTAMATE 5-KINASE"/>
    <property type="match status" value="1"/>
</dbReference>
<dbReference type="RefSeq" id="WP_045109021.1">
    <property type="nucleotide sequence ID" value="NZ_CAWRBC010000063.1"/>
</dbReference>
<reference evidence="2 3" key="1">
    <citation type="submission" date="2016-11" db="EMBL/GenBank/DDBJ databases">
        <authorList>
            <person name="Jaros S."/>
            <person name="Januszkiewicz K."/>
            <person name="Wedrychowicz H."/>
        </authorList>
    </citation>
    <scope>NUCLEOTIDE SEQUENCE [LARGE SCALE GENOMIC DNA]</scope>
    <source>
        <strain evidence="2">NVI 5450</strain>
    </source>
</reference>
<keyword evidence="1" id="KW-0641">Proline biosynthesis</keyword>
<dbReference type="Pfam" id="PF00696">
    <property type="entry name" value="AA_kinase"/>
    <property type="match status" value="1"/>
</dbReference>
<dbReference type="InterPro" id="IPR041739">
    <property type="entry name" value="G5K_ProB"/>
</dbReference>
<dbReference type="InterPro" id="IPR005715">
    <property type="entry name" value="Glu_5kinase/COase_Synthase"/>
</dbReference>
<dbReference type="EMBL" id="FPLD01000007">
    <property type="protein sequence ID" value="SGY83426.1"/>
    <property type="molecule type" value="Genomic_DNA"/>
</dbReference>
<dbReference type="KEGG" id="mvs:MVIS_0573"/>
<dbReference type="PROSITE" id="PS00902">
    <property type="entry name" value="GLUTAMATE_5_KINASE"/>
    <property type="match status" value="1"/>
</dbReference>
<evidence type="ECO:0000256" key="1">
    <source>
        <dbReference type="HAMAP-Rule" id="MF_00456"/>
    </source>
</evidence>
<evidence type="ECO:0000313" key="3">
    <source>
        <dbReference type="Proteomes" id="UP000183794"/>
    </source>
</evidence>
<dbReference type="InterPro" id="IPR036393">
    <property type="entry name" value="AceGlu_kinase-like_sf"/>
</dbReference>
<dbReference type="PANTHER" id="PTHR43654:SF1">
    <property type="entry name" value="ISOPENTENYL PHOSPHATE KINASE"/>
    <property type="match status" value="1"/>
</dbReference>
<feature type="binding site" evidence="1">
    <location>
        <position position="136"/>
    </location>
    <ligand>
        <name>substrate</name>
    </ligand>
</feature>
<dbReference type="PRINTS" id="PR00474">
    <property type="entry name" value="GLU5KINASE"/>
</dbReference>
<dbReference type="GO" id="GO:0004349">
    <property type="term" value="F:glutamate 5-kinase activity"/>
    <property type="evidence" value="ECO:0007669"/>
    <property type="project" value="UniProtKB-UniRule"/>
</dbReference>
<dbReference type="PIRSF" id="PIRSF000729">
    <property type="entry name" value="GK"/>
    <property type="match status" value="1"/>
</dbReference>
<keyword evidence="1" id="KW-0963">Cytoplasm</keyword>
<comment type="subcellular location">
    <subcellularLocation>
        <location evidence="1">Cytoplasm</location>
    </subcellularLocation>
</comment>
<keyword evidence="1 2" id="KW-0418">Kinase</keyword>
<dbReference type="UniPathway" id="UPA00098">
    <property type="reaction ID" value="UER00359"/>
</dbReference>
<dbReference type="GO" id="GO:0003723">
    <property type="term" value="F:RNA binding"/>
    <property type="evidence" value="ECO:0007669"/>
    <property type="project" value="InterPro"/>
</dbReference>
<dbReference type="CDD" id="cd04242">
    <property type="entry name" value="AAK_G5K_ProB"/>
    <property type="match status" value="1"/>
</dbReference>
<dbReference type="InterPro" id="IPR011529">
    <property type="entry name" value="Glu_5kinase"/>
</dbReference>
<dbReference type="InterPro" id="IPR015947">
    <property type="entry name" value="PUA-like_sf"/>
</dbReference>
<dbReference type="GO" id="GO:0005524">
    <property type="term" value="F:ATP binding"/>
    <property type="evidence" value="ECO:0007669"/>
    <property type="project" value="UniProtKB-KW"/>
</dbReference>
<dbReference type="Pfam" id="PF01472">
    <property type="entry name" value="PUA"/>
    <property type="match status" value="1"/>
</dbReference>
<feature type="binding site" evidence="1">
    <location>
        <begin position="210"/>
        <end position="216"/>
    </location>
    <ligand>
        <name>ATP</name>
        <dbReference type="ChEBI" id="CHEBI:30616"/>
    </ligand>
</feature>
<accession>A0A090K4B4</accession>
<dbReference type="InterPro" id="IPR001057">
    <property type="entry name" value="Glu/AcGlu_kinase"/>
</dbReference>
<dbReference type="NCBIfam" id="TIGR01027">
    <property type="entry name" value="proB"/>
    <property type="match status" value="1"/>
</dbReference>
<feature type="binding site" evidence="1">
    <location>
        <position position="9"/>
    </location>
    <ligand>
        <name>ATP</name>
        <dbReference type="ChEBI" id="CHEBI:30616"/>
    </ligand>
</feature>
<comment type="catalytic activity">
    <reaction evidence="1">
        <text>L-glutamate + ATP = L-glutamyl 5-phosphate + ADP</text>
        <dbReference type="Rhea" id="RHEA:14877"/>
        <dbReference type="ChEBI" id="CHEBI:29985"/>
        <dbReference type="ChEBI" id="CHEBI:30616"/>
        <dbReference type="ChEBI" id="CHEBI:58274"/>
        <dbReference type="ChEBI" id="CHEBI:456216"/>
        <dbReference type="EC" id="2.7.2.11"/>
    </reaction>
</comment>
<dbReference type="Proteomes" id="UP000183794">
    <property type="component" value="Unassembled WGS sequence"/>
</dbReference>
<comment type="similarity">
    <text evidence="1">Belongs to the glutamate 5-kinase family.</text>
</comment>